<proteinExistence type="predicted"/>
<sequence length="209" mass="23732">MIPFKKRYYAVVLTAIISIMIVIALVARFAGTFLYLNQQPIRSDAIIVLSGGAERVAKGVRLYREGYSRYIILSNAFDTKPVKPIDQIKQYNIPKKSVILETKAQSTYENALFTEKLVKEHHFTSVIVVSSNYHMRRVAFNFGKVYSGTGIRLTYCASNDPRFHPHRWWANSFSLITTLDEYIKLAGNALGINGLAAKKVLNQINHFLL</sequence>
<dbReference type="PANTHER" id="PTHR30336:SF4">
    <property type="entry name" value="ENVELOPE BIOGENESIS FACTOR ELYC"/>
    <property type="match status" value="1"/>
</dbReference>
<dbReference type="RefSeq" id="WP_347435655.1">
    <property type="nucleotide sequence ID" value="NZ_CP089291.1"/>
</dbReference>
<keyword evidence="1" id="KW-0812">Transmembrane</keyword>
<feature type="domain" description="DUF218" evidence="2">
    <location>
        <begin position="44"/>
        <end position="183"/>
    </location>
</feature>
<organism evidence="3 4">
    <name type="scientific">Fodinisporobacter ferrooxydans</name>
    <dbReference type="NCBI Taxonomy" id="2901836"/>
    <lineage>
        <taxon>Bacteria</taxon>
        <taxon>Bacillati</taxon>
        <taxon>Bacillota</taxon>
        <taxon>Bacilli</taxon>
        <taxon>Bacillales</taxon>
        <taxon>Alicyclobacillaceae</taxon>
        <taxon>Fodinisporobacter</taxon>
    </lineage>
</organism>
<dbReference type="Pfam" id="PF02698">
    <property type="entry name" value="DUF218"/>
    <property type="match status" value="1"/>
</dbReference>
<dbReference type="Gene3D" id="3.40.50.620">
    <property type="entry name" value="HUPs"/>
    <property type="match status" value="1"/>
</dbReference>
<name>A0ABY4CEZ4_9BACL</name>
<evidence type="ECO:0000313" key="3">
    <source>
        <dbReference type="EMBL" id="UOF88973.1"/>
    </source>
</evidence>
<dbReference type="InterPro" id="IPR003848">
    <property type="entry name" value="DUF218"/>
</dbReference>
<evidence type="ECO:0000313" key="4">
    <source>
        <dbReference type="Proteomes" id="UP000830167"/>
    </source>
</evidence>
<accession>A0ABY4CEZ4</accession>
<dbReference type="EMBL" id="CP089291">
    <property type="protein sequence ID" value="UOF88973.1"/>
    <property type="molecule type" value="Genomic_DNA"/>
</dbReference>
<evidence type="ECO:0000256" key="1">
    <source>
        <dbReference type="SAM" id="Phobius"/>
    </source>
</evidence>
<dbReference type="CDD" id="cd06259">
    <property type="entry name" value="YdcF-like"/>
    <property type="match status" value="1"/>
</dbReference>
<dbReference type="InterPro" id="IPR051599">
    <property type="entry name" value="Cell_Envelope_Assoc"/>
</dbReference>
<keyword evidence="1" id="KW-1133">Transmembrane helix</keyword>
<feature type="transmembrane region" description="Helical" evidence="1">
    <location>
        <begin position="12"/>
        <end position="36"/>
    </location>
</feature>
<reference evidence="3" key="1">
    <citation type="submission" date="2021-12" db="EMBL/GenBank/DDBJ databases">
        <title>Alicyclobacillaceae gen. nov., sp. nov., isolated from chalcocite enrichment system.</title>
        <authorList>
            <person name="Jiang Z."/>
        </authorList>
    </citation>
    <scope>NUCLEOTIDE SEQUENCE</scope>
    <source>
        <strain evidence="3">MYW30-H2</strain>
    </source>
</reference>
<keyword evidence="1" id="KW-0472">Membrane</keyword>
<dbReference type="PANTHER" id="PTHR30336">
    <property type="entry name" value="INNER MEMBRANE PROTEIN, PROBABLE PERMEASE"/>
    <property type="match status" value="1"/>
</dbReference>
<gene>
    <name evidence="3" type="ORF">LSG31_13675</name>
</gene>
<keyword evidence="4" id="KW-1185">Reference proteome</keyword>
<evidence type="ECO:0000259" key="2">
    <source>
        <dbReference type="Pfam" id="PF02698"/>
    </source>
</evidence>
<protein>
    <submittedName>
        <fullName evidence="3">YdcF family protein</fullName>
    </submittedName>
</protein>
<dbReference type="InterPro" id="IPR014729">
    <property type="entry name" value="Rossmann-like_a/b/a_fold"/>
</dbReference>
<dbReference type="Proteomes" id="UP000830167">
    <property type="component" value="Chromosome"/>
</dbReference>